<sequence length="182" mass="20860">METVSLSSHNLLLLFKHSTSSSTSPLQHHHHHNLIYHRNKTKSFQNPTTKKPFFHQPNSLVSHNDTKHSSLPSLMLYYAENALFHQSQTTWEQLLNSSFNPSLNFISKLFTSYTKYHNFDLIINVLHSLNSKNSTLLPQFYSLAISCFGSAGNLKLMEETTNEMVSKGFLMDSKTGLWLMVI</sequence>
<dbReference type="AlphaFoldDB" id="A0A9D5BHJ4"/>
<keyword evidence="3" id="KW-1185">Reference proteome</keyword>
<dbReference type="InterPro" id="IPR002885">
    <property type="entry name" value="PPR_rpt"/>
</dbReference>
<protein>
    <recommendedName>
        <fullName evidence="4">Pentatricopeptide repeat-containing protein</fullName>
    </recommendedName>
</protein>
<dbReference type="InterPro" id="IPR011990">
    <property type="entry name" value="TPR-like_helical_dom_sf"/>
</dbReference>
<organism evidence="2 3">
    <name type="scientific">Pisum sativum</name>
    <name type="common">Garden pea</name>
    <name type="synonym">Lathyrus oleraceus</name>
    <dbReference type="NCBI Taxonomy" id="3888"/>
    <lineage>
        <taxon>Eukaryota</taxon>
        <taxon>Viridiplantae</taxon>
        <taxon>Streptophyta</taxon>
        <taxon>Embryophyta</taxon>
        <taxon>Tracheophyta</taxon>
        <taxon>Spermatophyta</taxon>
        <taxon>Magnoliopsida</taxon>
        <taxon>eudicotyledons</taxon>
        <taxon>Gunneridae</taxon>
        <taxon>Pentapetalae</taxon>
        <taxon>rosids</taxon>
        <taxon>fabids</taxon>
        <taxon>Fabales</taxon>
        <taxon>Fabaceae</taxon>
        <taxon>Papilionoideae</taxon>
        <taxon>50 kb inversion clade</taxon>
        <taxon>NPAAA clade</taxon>
        <taxon>Hologalegina</taxon>
        <taxon>IRL clade</taxon>
        <taxon>Fabeae</taxon>
        <taxon>Lathyrus</taxon>
    </lineage>
</organism>
<dbReference type="PANTHER" id="PTHR47493:SF1">
    <property type="entry name" value="OS08G0520200 PROTEIN"/>
    <property type="match status" value="1"/>
</dbReference>
<evidence type="ECO:0000313" key="3">
    <source>
        <dbReference type="Proteomes" id="UP001058974"/>
    </source>
</evidence>
<reference evidence="2 3" key="1">
    <citation type="journal article" date="2022" name="Nat. Genet.">
        <title>Improved pea reference genome and pan-genome highlight genomic features and evolutionary characteristics.</title>
        <authorList>
            <person name="Yang T."/>
            <person name="Liu R."/>
            <person name="Luo Y."/>
            <person name="Hu S."/>
            <person name="Wang D."/>
            <person name="Wang C."/>
            <person name="Pandey M.K."/>
            <person name="Ge S."/>
            <person name="Xu Q."/>
            <person name="Li N."/>
            <person name="Li G."/>
            <person name="Huang Y."/>
            <person name="Saxena R.K."/>
            <person name="Ji Y."/>
            <person name="Li M."/>
            <person name="Yan X."/>
            <person name="He Y."/>
            <person name="Liu Y."/>
            <person name="Wang X."/>
            <person name="Xiang C."/>
            <person name="Varshney R.K."/>
            <person name="Ding H."/>
            <person name="Gao S."/>
            <person name="Zong X."/>
        </authorList>
    </citation>
    <scope>NUCLEOTIDE SEQUENCE [LARGE SCALE GENOMIC DNA]</scope>
    <source>
        <strain evidence="2 3">cv. Zhongwan 6</strain>
    </source>
</reference>
<comment type="caution">
    <text evidence="2">The sequence shown here is derived from an EMBL/GenBank/DDBJ whole genome shotgun (WGS) entry which is preliminary data.</text>
</comment>
<evidence type="ECO:0000256" key="1">
    <source>
        <dbReference type="ARBA" id="ARBA00022737"/>
    </source>
</evidence>
<keyword evidence="1" id="KW-0677">Repeat</keyword>
<dbReference type="Gene3D" id="1.25.40.10">
    <property type="entry name" value="Tetratricopeptide repeat domain"/>
    <property type="match status" value="1"/>
</dbReference>
<proteinExistence type="predicted"/>
<evidence type="ECO:0008006" key="4">
    <source>
        <dbReference type="Google" id="ProtNLM"/>
    </source>
</evidence>
<name>A0A9D5BHJ4_PEA</name>
<dbReference type="EMBL" id="JAMSHJ010000001">
    <property type="protein sequence ID" value="KAI5443819.1"/>
    <property type="molecule type" value="Genomic_DNA"/>
</dbReference>
<accession>A0A9D5BHJ4</accession>
<dbReference type="Proteomes" id="UP001058974">
    <property type="component" value="Chromosome 1"/>
</dbReference>
<dbReference type="PANTHER" id="PTHR47493">
    <property type="entry name" value="OS08G0520200 PROTEIN"/>
    <property type="match status" value="1"/>
</dbReference>
<dbReference type="NCBIfam" id="TIGR00756">
    <property type="entry name" value="PPR"/>
    <property type="match status" value="1"/>
</dbReference>
<dbReference type="Gramene" id="Psat01G0246000-T1">
    <property type="protein sequence ID" value="KAI5443819.1"/>
    <property type="gene ID" value="KIW84_012460"/>
</dbReference>
<gene>
    <name evidence="2" type="ORF">KIW84_012460</name>
</gene>
<evidence type="ECO:0000313" key="2">
    <source>
        <dbReference type="EMBL" id="KAI5443819.1"/>
    </source>
</evidence>